<dbReference type="AlphaFoldDB" id="A0A3P1VJU8"/>
<organism evidence="1">
    <name type="scientific">Fusobacterium nucleatum</name>
    <dbReference type="NCBI Taxonomy" id="851"/>
    <lineage>
        <taxon>Bacteria</taxon>
        <taxon>Fusobacteriati</taxon>
        <taxon>Fusobacteriota</taxon>
        <taxon>Fusobacteriia</taxon>
        <taxon>Fusobacteriales</taxon>
        <taxon>Fusobacteriaceae</taxon>
        <taxon>Fusobacterium</taxon>
    </lineage>
</organism>
<protein>
    <submittedName>
        <fullName evidence="1">Uncharacterized protein</fullName>
    </submittedName>
</protein>
<dbReference type="EMBL" id="RQZD01000048">
    <property type="protein sequence ID" value="RRD34542.1"/>
    <property type="molecule type" value="Genomic_DNA"/>
</dbReference>
<reference evidence="1" key="1">
    <citation type="submission" date="2018-11" db="EMBL/GenBank/DDBJ databases">
        <title>Genomes From Bacteria Associated with the Canine Oral Cavity: a Test Case for Automated Genome-Based Taxonomic Assignment.</title>
        <authorList>
            <person name="Coil D.A."/>
            <person name="Jospin G."/>
            <person name="Darling A.E."/>
            <person name="Wallis C."/>
            <person name="Davis I.J."/>
            <person name="Harris S."/>
            <person name="Eisen J.A."/>
            <person name="Holcombe L.J."/>
            <person name="O'Flynn C."/>
        </authorList>
    </citation>
    <scope>NUCLEOTIDE SEQUENCE [LARGE SCALE GENOMIC DNA]</scope>
    <source>
        <strain evidence="1">OH5060</strain>
    </source>
</reference>
<comment type="caution">
    <text evidence="1">The sequence shown here is derived from an EMBL/GenBank/DDBJ whole genome shotgun (WGS) entry which is preliminary data.</text>
</comment>
<sequence length="100" mass="10791">MACFWIGTMEVKADEINDVSNYSGIGFRSAVLPEFGYGAVHGVTNMGYGVTCWQVGNRNLAKCSVDWGEVAAHTGRVMVNGWVDSAGASHDYLTSWGQKP</sequence>
<gene>
    <name evidence="1" type="ORF">EII28_11920</name>
</gene>
<name>A0A3P1VJU8_FUSNU</name>
<accession>A0A3P1VJU8</accession>
<evidence type="ECO:0000313" key="1">
    <source>
        <dbReference type="EMBL" id="RRD34542.1"/>
    </source>
</evidence>
<proteinExistence type="predicted"/>